<proteinExistence type="predicted"/>
<gene>
    <name evidence="2" type="ORF">J4478_05060</name>
</gene>
<keyword evidence="1" id="KW-1133">Transmembrane helix</keyword>
<evidence type="ECO:0000313" key="3">
    <source>
        <dbReference type="Proteomes" id="UP000680185"/>
    </source>
</evidence>
<accession>A0A8T4L1F8</accession>
<organism evidence="2 3">
    <name type="scientific">Candidatus Iainarchaeum sp</name>
    <dbReference type="NCBI Taxonomy" id="3101447"/>
    <lineage>
        <taxon>Archaea</taxon>
        <taxon>Candidatus Iainarchaeota</taxon>
        <taxon>Candidatus Iainarchaeia</taxon>
        <taxon>Candidatus Iainarchaeales</taxon>
        <taxon>Candidatus Iainarchaeaceae</taxon>
        <taxon>Candidatus Iainarchaeum</taxon>
    </lineage>
</organism>
<keyword evidence="1" id="KW-0472">Membrane</keyword>
<protein>
    <recommendedName>
        <fullName evidence="4">OB domain-containing protein</fullName>
    </recommendedName>
</protein>
<name>A0A8T4L1F8_9ARCH</name>
<feature type="transmembrane region" description="Helical" evidence="1">
    <location>
        <begin position="7"/>
        <end position="28"/>
    </location>
</feature>
<dbReference type="EMBL" id="JAGVWB010000035">
    <property type="protein sequence ID" value="MBS3058740.1"/>
    <property type="molecule type" value="Genomic_DNA"/>
</dbReference>
<reference evidence="2" key="1">
    <citation type="submission" date="2021-03" db="EMBL/GenBank/DDBJ databases">
        <authorList>
            <person name="Jaffe A."/>
        </authorList>
    </citation>
    <scope>NUCLEOTIDE SEQUENCE</scope>
    <source>
        <strain evidence="2">RIFCSPLOWO2_01_FULL_43_13</strain>
    </source>
</reference>
<evidence type="ECO:0000313" key="2">
    <source>
        <dbReference type="EMBL" id="MBS3058740.1"/>
    </source>
</evidence>
<evidence type="ECO:0000256" key="1">
    <source>
        <dbReference type="SAM" id="Phobius"/>
    </source>
</evidence>
<keyword evidence="1" id="KW-0812">Transmembrane</keyword>
<sequence>MLSEKQISIIALSCSVIGFAAVMVFSSLEEPVLVKISQAGEFQNSKIVVKARVLSEFYSKNTLFLTLYDGNRLKAVMFNPSMQVLEIAEKHSQVMAFGRLQQNPNEKTLIVSELRKIA</sequence>
<dbReference type="Proteomes" id="UP000680185">
    <property type="component" value="Unassembled WGS sequence"/>
</dbReference>
<dbReference type="AlphaFoldDB" id="A0A8T4L1F8"/>
<comment type="caution">
    <text evidence="2">The sequence shown here is derived from an EMBL/GenBank/DDBJ whole genome shotgun (WGS) entry which is preliminary data.</text>
</comment>
<evidence type="ECO:0008006" key="4">
    <source>
        <dbReference type="Google" id="ProtNLM"/>
    </source>
</evidence>
<reference evidence="2" key="2">
    <citation type="submission" date="2021-05" db="EMBL/GenBank/DDBJ databases">
        <title>Protein family content uncovers lineage relationships and bacterial pathway maintenance mechanisms in DPANN archaea.</title>
        <authorList>
            <person name="Castelle C.J."/>
            <person name="Meheust R."/>
            <person name="Jaffe A.L."/>
            <person name="Seitz K."/>
            <person name="Gong X."/>
            <person name="Baker B.J."/>
            <person name="Banfield J.F."/>
        </authorList>
    </citation>
    <scope>NUCLEOTIDE SEQUENCE</scope>
    <source>
        <strain evidence="2">RIFCSPLOWO2_01_FULL_43_13</strain>
    </source>
</reference>